<name>A0A9W7SVX1_9PEZI</name>
<dbReference type="AlphaFoldDB" id="A0A9W7SVX1"/>
<evidence type="ECO:0000313" key="2">
    <source>
        <dbReference type="Proteomes" id="UP001138500"/>
    </source>
</evidence>
<organism evidence="1 2">
    <name type="scientific">Teratosphaeria destructans</name>
    <dbReference type="NCBI Taxonomy" id="418781"/>
    <lineage>
        <taxon>Eukaryota</taxon>
        <taxon>Fungi</taxon>
        <taxon>Dikarya</taxon>
        <taxon>Ascomycota</taxon>
        <taxon>Pezizomycotina</taxon>
        <taxon>Dothideomycetes</taxon>
        <taxon>Dothideomycetidae</taxon>
        <taxon>Mycosphaerellales</taxon>
        <taxon>Teratosphaeriaceae</taxon>
        <taxon>Teratosphaeria</taxon>
    </lineage>
</organism>
<accession>A0A9W7SVX1</accession>
<keyword evidence="2" id="KW-1185">Reference proteome</keyword>
<evidence type="ECO:0000313" key="1">
    <source>
        <dbReference type="EMBL" id="KAH9833948.1"/>
    </source>
</evidence>
<gene>
    <name evidence="1" type="ORF">Tdes44962_MAKER08704</name>
</gene>
<dbReference type="Proteomes" id="UP001138500">
    <property type="component" value="Unassembled WGS sequence"/>
</dbReference>
<comment type="caution">
    <text evidence="1">The sequence shown here is derived from an EMBL/GenBank/DDBJ whole genome shotgun (WGS) entry which is preliminary data.</text>
</comment>
<proteinExistence type="predicted"/>
<sequence>MSLRHNQCGWDALTFEQCIGSERGTVVQSAESAIEAWFFCFDDGADFVDAVLDADALVVGRGGDFGSEDMAGGEEGAGVDKGASDVDGEAVGVYRCGVCHAGWVVFM</sequence>
<reference evidence="1 2" key="2">
    <citation type="journal article" date="2021" name="Curr. Genet.">
        <title>Genetic response to nitrogen starvation in the aggressive Eucalyptus foliar pathogen Teratosphaeria destructans.</title>
        <authorList>
            <person name="Havenga M."/>
            <person name="Wingfield B.D."/>
            <person name="Wingfield M.J."/>
            <person name="Dreyer L.L."/>
            <person name="Roets F."/>
            <person name="Aylward J."/>
        </authorList>
    </citation>
    <scope>NUCLEOTIDE SEQUENCE [LARGE SCALE GENOMIC DNA]</scope>
    <source>
        <strain evidence="1">CMW44962</strain>
    </source>
</reference>
<dbReference type="EMBL" id="RIBY02001024">
    <property type="protein sequence ID" value="KAH9833948.1"/>
    <property type="molecule type" value="Genomic_DNA"/>
</dbReference>
<reference evidence="1 2" key="1">
    <citation type="journal article" date="2018" name="IMA Fungus">
        <title>IMA Genome-F 10: Nine draft genome sequences of Claviceps purpurea s.lat., including C. arundinis, C. humidiphila, and C. cf. spartinae, pseudomolecules for the pitch canker pathogen Fusarium circinatum, draft genome of Davidsoniella eucalypti, Grosmannia galeiformis, Quambalaria eucalypti, and Teratosphaeria destructans.</title>
        <authorList>
            <person name="Wingfield B.D."/>
            <person name="Liu M."/>
            <person name="Nguyen H.D."/>
            <person name="Lane F.A."/>
            <person name="Morgan S.W."/>
            <person name="De Vos L."/>
            <person name="Wilken P.M."/>
            <person name="Duong T.A."/>
            <person name="Aylward J."/>
            <person name="Coetzee M.P."/>
            <person name="Dadej K."/>
            <person name="De Beer Z.W."/>
            <person name="Findlay W."/>
            <person name="Havenga M."/>
            <person name="Kolarik M."/>
            <person name="Menzies J.G."/>
            <person name="Naidoo K."/>
            <person name="Pochopski O."/>
            <person name="Shoukouhi P."/>
            <person name="Santana Q.C."/>
            <person name="Seifert K.A."/>
            <person name="Soal N."/>
            <person name="Steenkamp E.T."/>
            <person name="Tatham C.T."/>
            <person name="van der Nest M.A."/>
            <person name="Wingfield M.J."/>
        </authorList>
    </citation>
    <scope>NUCLEOTIDE SEQUENCE [LARGE SCALE GENOMIC DNA]</scope>
    <source>
        <strain evidence="1">CMW44962</strain>
    </source>
</reference>
<protein>
    <submittedName>
        <fullName evidence="1">Uncharacterized protein</fullName>
    </submittedName>
</protein>